<feature type="domain" description="Thiamine pyrophosphate enzyme N-terminal TPP-binding" evidence="6">
    <location>
        <begin position="10"/>
        <end position="130"/>
    </location>
</feature>
<dbReference type="RefSeq" id="WP_221859468.1">
    <property type="nucleotide sequence ID" value="NZ_BAAAYV010000012.1"/>
</dbReference>
<comment type="caution">
    <text evidence="7">The sequence shown here is derived from an EMBL/GenBank/DDBJ whole genome shotgun (WGS) entry which is preliminary data.</text>
</comment>
<dbReference type="Pfam" id="PF00205">
    <property type="entry name" value="TPP_enzyme_M"/>
    <property type="match status" value="1"/>
</dbReference>
<feature type="domain" description="Thiamine pyrophosphate enzyme TPP-binding" evidence="5">
    <location>
        <begin position="432"/>
        <end position="565"/>
    </location>
</feature>
<name>A0ABP7BKY7_9MICO</name>
<dbReference type="InterPro" id="IPR029035">
    <property type="entry name" value="DHS-like_NAD/FAD-binding_dom"/>
</dbReference>
<dbReference type="InterPro" id="IPR045229">
    <property type="entry name" value="TPP_enz"/>
</dbReference>
<organism evidence="7 8">
    <name type="scientific">Microbacterium marinilacus</name>
    <dbReference type="NCBI Taxonomy" id="415209"/>
    <lineage>
        <taxon>Bacteria</taxon>
        <taxon>Bacillati</taxon>
        <taxon>Actinomycetota</taxon>
        <taxon>Actinomycetes</taxon>
        <taxon>Micrococcales</taxon>
        <taxon>Microbacteriaceae</taxon>
        <taxon>Microbacterium</taxon>
    </lineage>
</organism>
<dbReference type="SUPFAM" id="SSF52467">
    <property type="entry name" value="DHS-like NAD/FAD-binding domain"/>
    <property type="match status" value="1"/>
</dbReference>
<keyword evidence="2 3" id="KW-0786">Thiamine pyrophosphate</keyword>
<dbReference type="InterPro" id="IPR012000">
    <property type="entry name" value="Thiamin_PyroP_enz_cen_dom"/>
</dbReference>
<evidence type="ECO:0000256" key="2">
    <source>
        <dbReference type="ARBA" id="ARBA00023052"/>
    </source>
</evidence>
<gene>
    <name evidence="7" type="ORF">GCM10022202_24170</name>
</gene>
<proteinExistence type="inferred from homology"/>
<dbReference type="EMBL" id="BAAAYV010000012">
    <property type="protein sequence ID" value="GAA3661896.1"/>
    <property type="molecule type" value="Genomic_DNA"/>
</dbReference>
<dbReference type="PANTHER" id="PTHR18968:SF164">
    <property type="entry name" value="PYRUVATE DECARBOXYLASE"/>
    <property type="match status" value="1"/>
</dbReference>
<dbReference type="Pfam" id="PF02775">
    <property type="entry name" value="TPP_enzyme_C"/>
    <property type="match status" value="1"/>
</dbReference>
<evidence type="ECO:0000256" key="1">
    <source>
        <dbReference type="ARBA" id="ARBA00007812"/>
    </source>
</evidence>
<dbReference type="NCBIfam" id="NF006203">
    <property type="entry name" value="PRK08327.1"/>
    <property type="match status" value="1"/>
</dbReference>
<evidence type="ECO:0000259" key="6">
    <source>
        <dbReference type="Pfam" id="PF02776"/>
    </source>
</evidence>
<feature type="domain" description="Thiamine pyrophosphate enzyme central" evidence="4">
    <location>
        <begin position="214"/>
        <end position="316"/>
    </location>
</feature>
<keyword evidence="8" id="KW-1185">Reference proteome</keyword>
<dbReference type="Gene3D" id="3.40.50.1220">
    <property type="entry name" value="TPP-binding domain"/>
    <property type="match status" value="1"/>
</dbReference>
<accession>A0ABP7BKY7</accession>
<protein>
    <recommendedName>
        <fullName evidence="9">Thiamine pyrophosphate-requiring protein</fullName>
    </recommendedName>
</protein>
<evidence type="ECO:0000313" key="8">
    <source>
        <dbReference type="Proteomes" id="UP001410795"/>
    </source>
</evidence>
<evidence type="ECO:0000313" key="7">
    <source>
        <dbReference type="EMBL" id="GAA3661896.1"/>
    </source>
</evidence>
<evidence type="ECO:0000256" key="3">
    <source>
        <dbReference type="RuleBase" id="RU362132"/>
    </source>
</evidence>
<dbReference type="PANTHER" id="PTHR18968">
    <property type="entry name" value="THIAMINE PYROPHOSPHATE ENZYMES"/>
    <property type="match status" value="1"/>
</dbReference>
<dbReference type="InterPro" id="IPR029061">
    <property type="entry name" value="THDP-binding"/>
</dbReference>
<reference evidence="8" key="1">
    <citation type="journal article" date="2019" name="Int. J. Syst. Evol. Microbiol.">
        <title>The Global Catalogue of Microorganisms (GCM) 10K type strain sequencing project: providing services to taxonomists for standard genome sequencing and annotation.</title>
        <authorList>
            <consortium name="The Broad Institute Genomics Platform"/>
            <consortium name="The Broad Institute Genome Sequencing Center for Infectious Disease"/>
            <person name="Wu L."/>
            <person name="Ma J."/>
        </authorList>
    </citation>
    <scope>NUCLEOTIDE SEQUENCE [LARGE SCALE GENOMIC DNA]</scope>
    <source>
        <strain evidence="8">JCM 16546</strain>
    </source>
</reference>
<comment type="similarity">
    <text evidence="1 3">Belongs to the TPP enzyme family.</text>
</comment>
<evidence type="ECO:0000259" key="5">
    <source>
        <dbReference type="Pfam" id="PF02775"/>
    </source>
</evidence>
<sequence length="575" mass="61317">MAPVDDDRLNAAELFLRALEAHGVTHLFANLGSDHPAFIEALAARHEAGVTRPAVILCPHEFTALSAAHGMALATGAPQAVLVHNDVGTANLGGSVHNAARAEVPVLIFAGLTPYTTDGELPGSRNAPVNFKQDVPDQHALVRPYAKWMYDLRTAQHTERVVHRALQIARSAPAGPVYVTGAREVLAETAPYRALDPGHWAPVAPSAADAASLERIVADLLSAERPLVVTSHLGRDTDAVRLLVELAERLVLPVVEPSSSNLSFPATHPLHAGYAFDDVVADADVVLVLDSDVPWVHTRHRPADDARVHYVDADPLKSQLPFWNMPAQHVVGADGATVLRQLLDATAARPLAFPERERREQRAARLRARRDADARAALDAAPGLTPARVAAIVSDELDDDVIVLNETITANDTVHVHVPRIHPGTRYGNRGTSLGWIGGGAIGIALAHPGRRIVALVGDGTYQLSVPSSTYWVAQRYRTPFVTVILDNGGWNATKQSLQGQFAGGVADTSDRYWVNLGQHTDLAGIASAAGGAWGAVVTEVEQLAPALREALAQVERGRAAVIDVRMPAITAQAD</sequence>
<evidence type="ECO:0008006" key="9">
    <source>
        <dbReference type="Google" id="ProtNLM"/>
    </source>
</evidence>
<dbReference type="Proteomes" id="UP001410795">
    <property type="component" value="Unassembled WGS sequence"/>
</dbReference>
<dbReference type="InterPro" id="IPR011766">
    <property type="entry name" value="TPP_enzyme_TPP-bd"/>
</dbReference>
<dbReference type="Gene3D" id="3.40.50.970">
    <property type="match status" value="2"/>
</dbReference>
<evidence type="ECO:0000259" key="4">
    <source>
        <dbReference type="Pfam" id="PF00205"/>
    </source>
</evidence>
<dbReference type="Pfam" id="PF02776">
    <property type="entry name" value="TPP_enzyme_N"/>
    <property type="match status" value="1"/>
</dbReference>
<dbReference type="InterPro" id="IPR012001">
    <property type="entry name" value="Thiamin_PyroP_enz_TPP-bd_dom"/>
</dbReference>
<dbReference type="SUPFAM" id="SSF52518">
    <property type="entry name" value="Thiamin diphosphate-binding fold (THDP-binding)"/>
    <property type="match status" value="2"/>
</dbReference>
<dbReference type="CDD" id="cd07035">
    <property type="entry name" value="TPP_PYR_POX_like"/>
    <property type="match status" value="1"/>
</dbReference>